<dbReference type="OrthoDB" id="120202at2759"/>
<evidence type="ECO:0000313" key="4">
    <source>
        <dbReference type="Proteomes" id="UP001165121"/>
    </source>
</evidence>
<evidence type="ECO:0000256" key="2">
    <source>
        <dbReference type="SAM" id="Phobius"/>
    </source>
</evidence>
<dbReference type="AlphaFoldDB" id="A0A9W7D0G9"/>
<keyword evidence="2" id="KW-0812">Transmembrane</keyword>
<feature type="region of interest" description="Disordered" evidence="1">
    <location>
        <begin position="1"/>
        <end position="30"/>
    </location>
</feature>
<keyword evidence="4" id="KW-1185">Reference proteome</keyword>
<keyword evidence="2" id="KW-1133">Transmembrane helix</keyword>
<gene>
    <name evidence="3" type="ORF">Pfra01_001653800</name>
</gene>
<name>A0A9W7D0G9_9STRA</name>
<feature type="transmembrane region" description="Helical" evidence="2">
    <location>
        <begin position="216"/>
        <end position="233"/>
    </location>
</feature>
<reference evidence="3" key="1">
    <citation type="submission" date="2023-04" db="EMBL/GenBank/DDBJ databases">
        <title>Phytophthora fragariaefolia NBRC 109709.</title>
        <authorList>
            <person name="Ichikawa N."/>
            <person name="Sato H."/>
            <person name="Tonouchi N."/>
        </authorList>
    </citation>
    <scope>NUCLEOTIDE SEQUENCE</scope>
    <source>
        <strain evidence="3">NBRC 109709</strain>
    </source>
</reference>
<evidence type="ECO:0000256" key="1">
    <source>
        <dbReference type="SAM" id="MobiDB-lite"/>
    </source>
</evidence>
<protein>
    <submittedName>
        <fullName evidence="3">Unnamed protein product</fullName>
    </submittedName>
</protein>
<proteinExistence type="predicted"/>
<feature type="compositionally biased region" description="Low complexity" evidence="1">
    <location>
        <begin position="1"/>
        <end position="11"/>
    </location>
</feature>
<feature type="compositionally biased region" description="Polar residues" evidence="1">
    <location>
        <begin position="12"/>
        <end position="30"/>
    </location>
</feature>
<sequence length="540" mass="60292">MTTSMSFSSFMPPNTGTTPRTSPPSNNSWGRSLATTSRLDTITNIWEYTQAGISGRYSSDRARSLASYVNEVSFFRTAAVLLSTPLPCLLVTVLVDFVELDDPSSGLHGNTTFIVREYASYWLMSFLGAQQFRTSVPILPYPMKLVKLNTFVVAAISISVLYVFAMVIGFPVPFTIITGCTGWISSLSVSLVLVWMKPIRERPEAWPMVINVFKEWMCQVVLVIVYPLYFYVFTTLSHLGQILFALLLSLIKILARSAFTHTVVHLRDDMPEVVIFNAEVFNALFVSYCMQTSPSIWTTLELMVADIIQMMLSLRKINMTHDKLEVLSRQIEEDNCGGNCSHFCKRKDETREKLAPLKRTPLLLSSVETQATPLYSLVRMSSALAAPGVKCKPKGPRRTGSVPAKNNTLATIAPSSPTTRRLFKQHSIIPSHILPQLPITVQYTMESQRLLYMVEFVLLHNYVEVIIPLVFSSAYIGKRIVVLYTPASFAIGGDYHTLQSAWAITHSSAIFCFGETVRWGPNQAGFLGVLQCPGFAPALW</sequence>
<evidence type="ECO:0000313" key="3">
    <source>
        <dbReference type="EMBL" id="GMF45758.1"/>
    </source>
</evidence>
<dbReference type="EMBL" id="BSXT01001881">
    <property type="protein sequence ID" value="GMF45758.1"/>
    <property type="molecule type" value="Genomic_DNA"/>
</dbReference>
<keyword evidence="2" id="KW-0472">Membrane</keyword>
<dbReference type="Proteomes" id="UP001165121">
    <property type="component" value="Unassembled WGS sequence"/>
</dbReference>
<accession>A0A9W7D0G9</accession>
<feature type="transmembrane region" description="Helical" evidence="2">
    <location>
        <begin position="174"/>
        <end position="195"/>
    </location>
</feature>
<comment type="caution">
    <text evidence="3">The sequence shown here is derived from an EMBL/GenBank/DDBJ whole genome shotgun (WGS) entry which is preliminary data.</text>
</comment>
<organism evidence="3 4">
    <name type="scientific">Phytophthora fragariaefolia</name>
    <dbReference type="NCBI Taxonomy" id="1490495"/>
    <lineage>
        <taxon>Eukaryota</taxon>
        <taxon>Sar</taxon>
        <taxon>Stramenopiles</taxon>
        <taxon>Oomycota</taxon>
        <taxon>Peronosporomycetes</taxon>
        <taxon>Peronosporales</taxon>
        <taxon>Peronosporaceae</taxon>
        <taxon>Phytophthora</taxon>
    </lineage>
</organism>
<feature type="transmembrane region" description="Helical" evidence="2">
    <location>
        <begin position="148"/>
        <end position="168"/>
    </location>
</feature>